<keyword evidence="1" id="KW-0732">Signal</keyword>
<feature type="chain" id="PRO_5046594861" description="Lipoprotein" evidence="1">
    <location>
        <begin position="20"/>
        <end position="155"/>
    </location>
</feature>
<proteinExistence type="predicted"/>
<evidence type="ECO:0000313" key="2">
    <source>
        <dbReference type="EMBL" id="MFC3125047.1"/>
    </source>
</evidence>
<evidence type="ECO:0000256" key="1">
    <source>
        <dbReference type="SAM" id="SignalP"/>
    </source>
</evidence>
<organism evidence="2 3">
    <name type="scientific">Teichococcus globiformis</name>
    <dbReference type="NCBI Taxonomy" id="2307229"/>
    <lineage>
        <taxon>Bacteria</taxon>
        <taxon>Pseudomonadati</taxon>
        <taxon>Pseudomonadota</taxon>
        <taxon>Alphaproteobacteria</taxon>
        <taxon>Acetobacterales</taxon>
        <taxon>Roseomonadaceae</taxon>
        <taxon>Roseomonas</taxon>
    </lineage>
</organism>
<evidence type="ECO:0000313" key="3">
    <source>
        <dbReference type="Proteomes" id="UP001595593"/>
    </source>
</evidence>
<dbReference type="PROSITE" id="PS51257">
    <property type="entry name" value="PROKAR_LIPOPROTEIN"/>
    <property type="match status" value="1"/>
</dbReference>
<keyword evidence="3" id="KW-1185">Reference proteome</keyword>
<protein>
    <recommendedName>
        <fullName evidence="4">Lipoprotein</fullName>
    </recommendedName>
</protein>
<feature type="signal peptide" evidence="1">
    <location>
        <begin position="1"/>
        <end position="19"/>
    </location>
</feature>
<reference evidence="3" key="1">
    <citation type="journal article" date="2019" name="Int. J. Syst. Evol. Microbiol.">
        <title>The Global Catalogue of Microorganisms (GCM) 10K type strain sequencing project: providing services to taxonomists for standard genome sequencing and annotation.</title>
        <authorList>
            <consortium name="The Broad Institute Genomics Platform"/>
            <consortium name="The Broad Institute Genome Sequencing Center for Infectious Disease"/>
            <person name="Wu L."/>
            <person name="Ma J."/>
        </authorList>
    </citation>
    <scope>NUCLEOTIDE SEQUENCE [LARGE SCALE GENOMIC DNA]</scope>
    <source>
        <strain evidence="3">KCTC 52094</strain>
    </source>
</reference>
<evidence type="ECO:0008006" key="4">
    <source>
        <dbReference type="Google" id="ProtNLM"/>
    </source>
</evidence>
<dbReference type="EMBL" id="JBHRTN010000008">
    <property type="protein sequence ID" value="MFC3125047.1"/>
    <property type="molecule type" value="Genomic_DNA"/>
</dbReference>
<name>A0ABV7G1Z1_9PROT</name>
<comment type="caution">
    <text evidence="2">The sequence shown here is derived from an EMBL/GenBank/DDBJ whole genome shotgun (WGS) entry which is preliminary data.</text>
</comment>
<sequence>MRFIPWLPASLLLALSACAQEPALDRQAVLQQVLNSYRAGLAGMEPTSAPAMPRLQQTPLTVSQLLGQSPDALRRYLGEPRLRRREGAAQIWLYQTTFCHLDVVLDRDDAPQSPLRVSYAAARASGTERQTEASCLEELHRGVIALSPEAVPAGG</sequence>
<accession>A0ABV7G1Z1</accession>
<dbReference type="Proteomes" id="UP001595593">
    <property type="component" value="Unassembled WGS sequence"/>
</dbReference>
<gene>
    <name evidence="2" type="ORF">ACFOD4_08240</name>
</gene>
<dbReference type="RefSeq" id="WP_379595493.1">
    <property type="nucleotide sequence ID" value="NZ_JBHRTN010000008.1"/>
</dbReference>